<sequence>MDFATSDFTVHLASLAVYFLWRQFKCKQNCQHSDNSECPAGHGSTRTGAMAPSFSLSAASLSEAGAQTALRSSAASFSRIACTGCSGEAPAPAAAVLRPSPPRPRNELSARIRNKRAITRPRRSLYTPTRADSEPPPHAFGGVARGGLPIPSGRRVGAARPINGHALSSRRSVFTRSLACLTTLRR</sequence>
<name>A0A4C1TD23_EUMVA</name>
<evidence type="ECO:0000313" key="2">
    <source>
        <dbReference type="EMBL" id="GBP12106.1"/>
    </source>
</evidence>
<dbReference type="AlphaFoldDB" id="A0A4C1TD23"/>
<feature type="region of interest" description="Disordered" evidence="1">
    <location>
        <begin position="98"/>
        <end position="147"/>
    </location>
</feature>
<proteinExistence type="predicted"/>
<protein>
    <submittedName>
        <fullName evidence="2">Uncharacterized protein</fullName>
    </submittedName>
</protein>
<gene>
    <name evidence="2" type="ORF">EVAR_5930_1</name>
</gene>
<dbReference type="EMBL" id="BGZK01000049">
    <property type="protein sequence ID" value="GBP12106.1"/>
    <property type="molecule type" value="Genomic_DNA"/>
</dbReference>
<evidence type="ECO:0000313" key="3">
    <source>
        <dbReference type="Proteomes" id="UP000299102"/>
    </source>
</evidence>
<feature type="compositionally biased region" description="Basic residues" evidence="1">
    <location>
        <begin position="112"/>
        <end position="123"/>
    </location>
</feature>
<keyword evidence="3" id="KW-1185">Reference proteome</keyword>
<comment type="caution">
    <text evidence="2">The sequence shown here is derived from an EMBL/GenBank/DDBJ whole genome shotgun (WGS) entry which is preliminary data.</text>
</comment>
<reference evidence="2 3" key="1">
    <citation type="journal article" date="2019" name="Commun. Biol.">
        <title>The bagworm genome reveals a unique fibroin gene that provides high tensile strength.</title>
        <authorList>
            <person name="Kono N."/>
            <person name="Nakamura H."/>
            <person name="Ohtoshi R."/>
            <person name="Tomita M."/>
            <person name="Numata K."/>
            <person name="Arakawa K."/>
        </authorList>
    </citation>
    <scope>NUCLEOTIDE SEQUENCE [LARGE SCALE GENOMIC DNA]</scope>
</reference>
<dbReference type="Proteomes" id="UP000299102">
    <property type="component" value="Unassembled WGS sequence"/>
</dbReference>
<accession>A0A4C1TD23</accession>
<evidence type="ECO:0000256" key="1">
    <source>
        <dbReference type="SAM" id="MobiDB-lite"/>
    </source>
</evidence>
<organism evidence="2 3">
    <name type="scientific">Eumeta variegata</name>
    <name type="common">Bagworm moth</name>
    <name type="synonym">Eumeta japonica</name>
    <dbReference type="NCBI Taxonomy" id="151549"/>
    <lineage>
        <taxon>Eukaryota</taxon>
        <taxon>Metazoa</taxon>
        <taxon>Ecdysozoa</taxon>
        <taxon>Arthropoda</taxon>
        <taxon>Hexapoda</taxon>
        <taxon>Insecta</taxon>
        <taxon>Pterygota</taxon>
        <taxon>Neoptera</taxon>
        <taxon>Endopterygota</taxon>
        <taxon>Lepidoptera</taxon>
        <taxon>Glossata</taxon>
        <taxon>Ditrysia</taxon>
        <taxon>Tineoidea</taxon>
        <taxon>Psychidae</taxon>
        <taxon>Oiketicinae</taxon>
        <taxon>Eumeta</taxon>
    </lineage>
</organism>